<evidence type="ECO:0008006" key="3">
    <source>
        <dbReference type="Google" id="ProtNLM"/>
    </source>
</evidence>
<dbReference type="EMBL" id="KQ459597">
    <property type="protein sequence ID" value="KPI94903.1"/>
    <property type="molecule type" value="Genomic_DNA"/>
</dbReference>
<dbReference type="AlphaFoldDB" id="A0A194PPK0"/>
<evidence type="ECO:0000313" key="1">
    <source>
        <dbReference type="EMBL" id="KPI94903.1"/>
    </source>
</evidence>
<evidence type="ECO:0000313" key="2">
    <source>
        <dbReference type="Proteomes" id="UP000053268"/>
    </source>
</evidence>
<sequence>MEEEYEPGVIYVCKCVCPEVSSERVAISAHKKRILGIVSETENYLRERKIPQLIRFLISKILAQESDKPLLYLEKLLDDCMLFRVGVGTAPVLYENRHLEAVIKSFDPGQRGWLTAGQIRRLYATLGLAIKDEFNESMSCETVLKKVNEAQENELFDLISAGMDD</sequence>
<dbReference type="InterPro" id="IPR039879">
    <property type="entry name" value="EFC10"/>
</dbReference>
<reference evidence="1 2" key="1">
    <citation type="journal article" date="2015" name="Nat. Commun.">
        <title>Outbred genome sequencing and CRISPR/Cas9 gene editing in butterflies.</title>
        <authorList>
            <person name="Li X."/>
            <person name="Fan D."/>
            <person name="Zhang W."/>
            <person name="Liu G."/>
            <person name="Zhang L."/>
            <person name="Zhao L."/>
            <person name="Fang X."/>
            <person name="Chen L."/>
            <person name="Dong Y."/>
            <person name="Chen Y."/>
            <person name="Ding Y."/>
            <person name="Zhao R."/>
            <person name="Feng M."/>
            <person name="Zhu Y."/>
            <person name="Feng Y."/>
            <person name="Jiang X."/>
            <person name="Zhu D."/>
            <person name="Xiang H."/>
            <person name="Feng X."/>
            <person name="Li S."/>
            <person name="Wang J."/>
            <person name="Zhang G."/>
            <person name="Kronforst M.R."/>
            <person name="Wang W."/>
        </authorList>
    </citation>
    <scope>NUCLEOTIDE SEQUENCE [LARGE SCALE GENOMIC DNA]</scope>
    <source>
        <strain evidence="1">Ya'a_city_454_Px</strain>
        <tissue evidence="1">Whole body</tissue>
    </source>
</reference>
<name>A0A194PPK0_PAPXU</name>
<keyword evidence="2" id="KW-1185">Reference proteome</keyword>
<proteinExistence type="predicted"/>
<dbReference type="PANTHER" id="PTHR21847:SF1">
    <property type="entry name" value="EF-HAND CALCIUM-BINDING DOMAIN-CONTAINING PROTEIN 10"/>
    <property type="match status" value="1"/>
</dbReference>
<dbReference type="STRING" id="66420.A0A194PPK0"/>
<dbReference type="Proteomes" id="UP000053268">
    <property type="component" value="Unassembled WGS sequence"/>
</dbReference>
<dbReference type="PANTHER" id="PTHR21847">
    <property type="entry name" value="EF-HAND CALCIUM-BINDING DOMAIN-CONTAINING PROTEIN 10"/>
    <property type="match status" value="1"/>
</dbReference>
<organism evidence="1 2">
    <name type="scientific">Papilio xuthus</name>
    <name type="common">Asian swallowtail butterfly</name>
    <dbReference type="NCBI Taxonomy" id="66420"/>
    <lineage>
        <taxon>Eukaryota</taxon>
        <taxon>Metazoa</taxon>
        <taxon>Ecdysozoa</taxon>
        <taxon>Arthropoda</taxon>
        <taxon>Hexapoda</taxon>
        <taxon>Insecta</taxon>
        <taxon>Pterygota</taxon>
        <taxon>Neoptera</taxon>
        <taxon>Endopterygota</taxon>
        <taxon>Lepidoptera</taxon>
        <taxon>Glossata</taxon>
        <taxon>Ditrysia</taxon>
        <taxon>Papilionoidea</taxon>
        <taxon>Papilionidae</taxon>
        <taxon>Papilioninae</taxon>
        <taxon>Papilio</taxon>
    </lineage>
</organism>
<accession>A0A194PPK0</accession>
<protein>
    <recommendedName>
        <fullName evidence="3">EF-hand domain-containing protein</fullName>
    </recommendedName>
</protein>
<gene>
    <name evidence="1" type="ORF">RR46_11907</name>
</gene>